<evidence type="ECO:0000256" key="2">
    <source>
        <dbReference type="ARBA" id="ARBA00004906"/>
    </source>
</evidence>
<evidence type="ECO:0000256" key="15">
    <source>
        <dbReference type="PIRNR" id="PIRNR038074"/>
    </source>
</evidence>
<comment type="function">
    <text evidence="15">Component of a retrotranslocation channel required for peroxisome organization by mediating export of the PEX5 receptor from peroxisomes to the cytosol, thereby promoting PEX5 recycling.</text>
</comment>
<dbReference type="KEGG" id="hmg:101239379"/>
<proteinExistence type="evidence at transcript level"/>
<gene>
    <name evidence="17" type="primary">PEX12</name>
</gene>
<keyword evidence="10" id="KW-0653">Protein transport</keyword>
<dbReference type="GO" id="GO:0008270">
    <property type="term" value="F:zinc ion binding"/>
    <property type="evidence" value="ECO:0007669"/>
    <property type="project" value="UniProtKB-KW"/>
</dbReference>
<evidence type="ECO:0000256" key="8">
    <source>
        <dbReference type="ARBA" id="ARBA00022771"/>
    </source>
</evidence>
<dbReference type="GO" id="GO:0016558">
    <property type="term" value="P:protein import into peroxisome matrix"/>
    <property type="evidence" value="ECO:0007669"/>
    <property type="project" value="UniProtKB-UniRule"/>
</dbReference>
<evidence type="ECO:0000256" key="5">
    <source>
        <dbReference type="ARBA" id="ARBA00022448"/>
    </source>
</evidence>
<evidence type="ECO:0000256" key="10">
    <source>
        <dbReference type="ARBA" id="ARBA00022927"/>
    </source>
</evidence>
<evidence type="ECO:0000256" key="7">
    <source>
        <dbReference type="ARBA" id="ARBA00022723"/>
    </source>
</evidence>
<dbReference type="InterPro" id="IPR017375">
    <property type="entry name" value="PEX12"/>
</dbReference>
<dbReference type="OMA" id="QHYLARC"/>
<evidence type="ECO:0000256" key="11">
    <source>
        <dbReference type="ARBA" id="ARBA00022989"/>
    </source>
</evidence>
<feature type="domain" description="Pex N-terminal" evidence="16">
    <location>
        <begin position="22"/>
        <end position="234"/>
    </location>
</feature>
<evidence type="ECO:0000259" key="16">
    <source>
        <dbReference type="Pfam" id="PF04757"/>
    </source>
</evidence>
<evidence type="ECO:0000256" key="6">
    <source>
        <dbReference type="ARBA" id="ARBA00022692"/>
    </source>
</evidence>
<evidence type="ECO:0000256" key="9">
    <source>
        <dbReference type="ARBA" id="ARBA00022833"/>
    </source>
</evidence>
<keyword evidence="6" id="KW-0812">Transmembrane</keyword>
<dbReference type="GO" id="GO:1990429">
    <property type="term" value="C:peroxisomal importomer complex"/>
    <property type="evidence" value="ECO:0007669"/>
    <property type="project" value="TreeGrafter"/>
</dbReference>
<dbReference type="GeneID" id="101239379"/>
<dbReference type="Gene3D" id="3.30.40.10">
    <property type="entry name" value="Zinc/RING finger domain, C3HC4 (zinc finger)"/>
    <property type="match status" value="1"/>
</dbReference>
<evidence type="ECO:0000256" key="3">
    <source>
        <dbReference type="ARBA" id="ARBA00008704"/>
    </source>
</evidence>
<dbReference type="PIRSF" id="PIRSF038074">
    <property type="entry name" value="Peroxisome_assembly_p12"/>
    <property type="match status" value="1"/>
</dbReference>
<dbReference type="InterPro" id="IPR006845">
    <property type="entry name" value="Pex_N"/>
</dbReference>
<dbReference type="EMBL" id="HAAD01005928">
    <property type="protein sequence ID" value="CDG72160.1"/>
    <property type="molecule type" value="mRNA"/>
</dbReference>
<organism evidence="17">
    <name type="scientific">Hydra vulgaris</name>
    <name type="common">Hydra</name>
    <name type="synonym">Hydra attenuata</name>
    <dbReference type="NCBI Taxonomy" id="6087"/>
    <lineage>
        <taxon>Eukaryota</taxon>
        <taxon>Metazoa</taxon>
        <taxon>Cnidaria</taxon>
        <taxon>Hydrozoa</taxon>
        <taxon>Hydroidolina</taxon>
        <taxon>Anthoathecata</taxon>
        <taxon>Aplanulata</taxon>
        <taxon>Hydridae</taxon>
        <taxon>Hydra</taxon>
    </lineage>
</organism>
<comment type="subcellular location">
    <subcellularLocation>
        <location evidence="1">Peroxisome membrane</location>
        <topology evidence="1">Multi-pass membrane protein</topology>
    </subcellularLocation>
</comment>
<dbReference type="GO" id="GO:0005778">
    <property type="term" value="C:peroxisomal membrane"/>
    <property type="evidence" value="ECO:0007669"/>
    <property type="project" value="UniProtKB-SubCell"/>
</dbReference>
<keyword evidence="5" id="KW-0813">Transport</keyword>
<evidence type="ECO:0000256" key="14">
    <source>
        <dbReference type="ARBA" id="ARBA00029692"/>
    </source>
</evidence>
<sequence length="325" mass="37642">MAFKLTSSKCASLFDVTAEDSLRLSLKPAWVYFCNVLKMRYPVLLKNLLKYSDEIFAILIMVLEEYSFRRNSGTVTECFYQLKRECSLPENSFRFRHVKWISLTSVVLLPYISDKLQNYYDKLLANSNLGVELTSFQKYFLNLYPILLTFIKWIRVINYIQYLFNYTCHPSPILRMAGIQLKYGVKTVVKVSDISSKKKSGMFQKLYSIPDFTASIVMKIAPLVFYSLQFVDMFYDKETGVSKLMTSLPFPSAPLMPKVASTTLRLPPSAKQCPLCQLPHTNPTTIVSSGFVFCYACLYRYIEKHKCCPITYRPCEFTDMIRIHS</sequence>
<accession>T2MJR5</accession>
<keyword evidence="9" id="KW-0862">Zinc</keyword>
<evidence type="ECO:0000256" key="12">
    <source>
        <dbReference type="ARBA" id="ARBA00023136"/>
    </source>
</evidence>
<name>T2MJR5_HYDVU</name>
<keyword evidence="13 15" id="KW-0576">Peroxisome</keyword>
<keyword evidence="7" id="KW-0479">Metal-binding</keyword>
<protein>
    <recommendedName>
        <fullName evidence="4 15">Peroxisome assembly protein 12</fullName>
    </recommendedName>
    <alternativeName>
        <fullName evidence="14 15">Peroxin-12</fullName>
    </alternativeName>
</protein>
<comment type="pathway">
    <text evidence="2">Protein modification; protein ubiquitination.</text>
</comment>
<keyword evidence="12 15" id="KW-0472">Membrane</keyword>
<keyword evidence="8" id="KW-0863">Zinc-finger</keyword>
<evidence type="ECO:0000256" key="13">
    <source>
        <dbReference type="ARBA" id="ARBA00023140"/>
    </source>
</evidence>
<evidence type="ECO:0000313" key="17">
    <source>
        <dbReference type="EMBL" id="CDG72160.1"/>
    </source>
</evidence>
<keyword evidence="11" id="KW-1133">Transmembrane helix</keyword>
<dbReference type="AlphaFoldDB" id="T2MJR5"/>
<reference evidence="17" key="1">
    <citation type="journal article" date="2013" name="Genome Biol. Evol.">
        <title>Punctuated emergences of genetic and phenotypic innovations in eumetazoan, bilaterian, euteleostome, and hominidae ancestors.</title>
        <authorList>
            <person name="Wenger Y."/>
            <person name="Galliot B."/>
        </authorList>
    </citation>
    <scope>NUCLEOTIDE SEQUENCE</scope>
    <source>
        <tissue evidence="17">Whole animals</tissue>
    </source>
</reference>
<dbReference type="OrthoDB" id="107372at2759"/>
<evidence type="ECO:0000256" key="4">
    <source>
        <dbReference type="ARBA" id="ARBA00018980"/>
    </source>
</evidence>
<dbReference type="CDD" id="cd16451">
    <property type="entry name" value="mRING_PEX12"/>
    <property type="match status" value="1"/>
</dbReference>
<dbReference type="GO" id="GO:0004842">
    <property type="term" value="F:ubiquitin-protein transferase activity"/>
    <property type="evidence" value="ECO:0007669"/>
    <property type="project" value="TreeGrafter"/>
</dbReference>
<dbReference type="PANTHER" id="PTHR12888">
    <property type="entry name" value="PEROXISOME ASSEMBLY PROTEIN 12 PEROXIN-12"/>
    <property type="match status" value="1"/>
</dbReference>
<dbReference type="InterPro" id="IPR013083">
    <property type="entry name" value="Znf_RING/FYVE/PHD"/>
</dbReference>
<dbReference type="SUPFAM" id="SSF57850">
    <property type="entry name" value="RING/U-box"/>
    <property type="match status" value="1"/>
</dbReference>
<comment type="similarity">
    <text evidence="3 15">Belongs to the pex2/pex10/pex12 family.</text>
</comment>
<evidence type="ECO:0000256" key="1">
    <source>
        <dbReference type="ARBA" id="ARBA00004585"/>
    </source>
</evidence>
<dbReference type="PANTHER" id="PTHR12888:SF0">
    <property type="entry name" value="PEROXISOME ASSEMBLY PROTEIN 12"/>
    <property type="match status" value="1"/>
</dbReference>
<dbReference type="GO" id="GO:0006513">
    <property type="term" value="P:protein monoubiquitination"/>
    <property type="evidence" value="ECO:0007669"/>
    <property type="project" value="TreeGrafter"/>
</dbReference>
<dbReference type="Pfam" id="PF04757">
    <property type="entry name" value="Pex2_Pex12"/>
    <property type="match status" value="1"/>
</dbReference>